<organism evidence="1 2">
    <name type="scientific">Candidatus Erysipelatoclostridium merdavium</name>
    <dbReference type="NCBI Taxonomy" id="2838566"/>
    <lineage>
        <taxon>Bacteria</taxon>
        <taxon>Bacillati</taxon>
        <taxon>Bacillota</taxon>
        <taxon>Erysipelotrichia</taxon>
        <taxon>Erysipelotrichales</taxon>
        <taxon>Erysipelotrichales incertae sedis</taxon>
    </lineage>
</organism>
<dbReference type="EMBL" id="DXET01000213">
    <property type="protein sequence ID" value="HIX82181.1"/>
    <property type="molecule type" value="Genomic_DNA"/>
</dbReference>
<sequence length="254" mass="30284">MRGEREIDCLNYVKKSFLNNLNILLYCDNKDKIRNIILNAKPNINSSQFPDFVFENGFIEHFQVTGSKETKKGAEHNRNQSYFEKKGKDQLKRLENNIKNSTPSNKLLIETTKMINSEYNYDMYQKSFKKNWENHIESLNKYDGKKDVGIFLIEYKGALLPKKQKEEVLEFYKLSEDKNLLRYMYDFKYKIHYVIFTDRQNCQVIETKLIQKLIKEVPEVISIGSSRYILTNVNLFIDVVDIKQEFVMEKKTYE</sequence>
<name>A0A9D2BN39_9FIRM</name>
<reference evidence="1" key="1">
    <citation type="journal article" date="2021" name="PeerJ">
        <title>Extensive microbial diversity within the chicken gut microbiome revealed by metagenomics and culture.</title>
        <authorList>
            <person name="Gilroy R."/>
            <person name="Ravi A."/>
            <person name="Getino M."/>
            <person name="Pursley I."/>
            <person name="Horton D.L."/>
            <person name="Alikhan N.F."/>
            <person name="Baker D."/>
            <person name="Gharbi K."/>
            <person name="Hall N."/>
            <person name="Watson M."/>
            <person name="Adriaenssens E.M."/>
            <person name="Foster-Nyarko E."/>
            <person name="Jarju S."/>
            <person name="Secka A."/>
            <person name="Antonio M."/>
            <person name="Oren A."/>
            <person name="Chaudhuri R.R."/>
            <person name="La Ragione R."/>
            <person name="Hildebrand F."/>
            <person name="Pallen M.J."/>
        </authorList>
    </citation>
    <scope>NUCLEOTIDE SEQUENCE</scope>
    <source>
        <strain evidence="1">ChiGjej1B1-14440</strain>
    </source>
</reference>
<proteinExistence type="predicted"/>
<dbReference type="Proteomes" id="UP000886724">
    <property type="component" value="Unassembled WGS sequence"/>
</dbReference>
<dbReference type="AlphaFoldDB" id="A0A9D2BN39"/>
<accession>A0A9D2BN39</accession>
<comment type="caution">
    <text evidence="1">The sequence shown here is derived from an EMBL/GenBank/DDBJ whole genome shotgun (WGS) entry which is preliminary data.</text>
</comment>
<evidence type="ECO:0000313" key="2">
    <source>
        <dbReference type="Proteomes" id="UP000886724"/>
    </source>
</evidence>
<evidence type="ECO:0000313" key="1">
    <source>
        <dbReference type="EMBL" id="HIX82181.1"/>
    </source>
</evidence>
<gene>
    <name evidence="1" type="ORF">H9980_09475</name>
</gene>
<protein>
    <submittedName>
        <fullName evidence="1">Uncharacterized protein</fullName>
    </submittedName>
</protein>
<reference evidence="1" key="2">
    <citation type="submission" date="2021-04" db="EMBL/GenBank/DDBJ databases">
        <authorList>
            <person name="Gilroy R."/>
        </authorList>
    </citation>
    <scope>NUCLEOTIDE SEQUENCE</scope>
    <source>
        <strain evidence="1">ChiGjej1B1-14440</strain>
    </source>
</reference>